<keyword evidence="3" id="KW-1185">Reference proteome</keyword>
<feature type="transmembrane region" description="Helical" evidence="1">
    <location>
        <begin position="32"/>
        <end position="50"/>
    </location>
</feature>
<name>A0ABW5LHW2_9FLAO</name>
<gene>
    <name evidence="2" type="ORF">ACFSR1_15885</name>
</gene>
<dbReference type="EMBL" id="JBHULE010000019">
    <property type="protein sequence ID" value="MFD2564160.1"/>
    <property type="molecule type" value="Genomic_DNA"/>
</dbReference>
<keyword evidence="1" id="KW-1133">Transmembrane helix</keyword>
<keyword evidence="1" id="KW-0472">Membrane</keyword>
<accession>A0ABW5LHW2</accession>
<comment type="caution">
    <text evidence="2">The sequence shown here is derived from an EMBL/GenBank/DDBJ whole genome shotgun (WGS) entry which is preliminary data.</text>
</comment>
<evidence type="ECO:0000313" key="2">
    <source>
        <dbReference type="EMBL" id="MFD2564160.1"/>
    </source>
</evidence>
<dbReference type="RefSeq" id="WP_378294003.1">
    <property type="nucleotide sequence ID" value="NZ_JBHULE010000019.1"/>
</dbReference>
<evidence type="ECO:0000256" key="1">
    <source>
        <dbReference type="SAM" id="Phobius"/>
    </source>
</evidence>
<dbReference type="Proteomes" id="UP001597319">
    <property type="component" value="Unassembled WGS sequence"/>
</dbReference>
<reference evidence="3" key="1">
    <citation type="journal article" date="2019" name="Int. J. Syst. Evol. Microbiol.">
        <title>The Global Catalogue of Microorganisms (GCM) 10K type strain sequencing project: providing services to taxonomists for standard genome sequencing and annotation.</title>
        <authorList>
            <consortium name="The Broad Institute Genomics Platform"/>
            <consortium name="The Broad Institute Genome Sequencing Center for Infectious Disease"/>
            <person name="Wu L."/>
            <person name="Ma J."/>
        </authorList>
    </citation>
    <scope>NUCLEOTIDE SEQUENCE [LARGE SCALE GENOMIC DNA]</scope>
    <source>
        <strain evidence="3">KCTC 52274</strain>
    </source>
</reference>
<organism evidence="2 3">
    <name type="scientific">Aquimarina rubra</name>
    <dbReference type="NCBI Taxonomy" id="1920033"/>
    <lineage>
        <taxon>Bacteria</taxon>
        <taxon>Pseudomonadati</taxon>
        <taxon>Bacteroidota</taxon>
        <taxon>Flavobacteriia</taxon>
        <taxon>Flavobacteriales</taxon>
        <taxon>Flavobacteriaceae</taxon>
        <taxon>Aquimarina</taxon>
    </lineage>
</organism>
<evidence type="ECO:0008006" key="4">
    <source>
        <dbReference type="Google" id="ProtNLM"/>
    </source>
</evidence>
<evidence type="ECO:0000313" key="3">
    <source>
        <dbReference type="Proteomes" id="UP001597319"/>
    </source>
</evidence>
<proteinExistence type="predicted"/>
<protein>
    <recommendedName>
        <fullName evidence="4">Gliding motility-associated protein GldM N-terminal domain-containing protein</fullName>
    </recommendedName>
</protein>
<keyword evidence="1" id="KW-0812">Transmembrane</keyword>
<sequence>MKYSIILIFLTAGLIIAGFISPKDNWTKDDKLFYYFLVAVFIISTIYFSIKDGRGKEIFENKITSNLDTTVTNTKVLIKDLYSLNTELSKGIDSAKDILNNINSLNTNLFEVNQKADSQLQLLEESLSKAETFQINLEKQLEIEITRFDQEKPNLDIPTNAVFIKSTKDYSYDFEINIVNNGGRVAIIENLDYLMIPLDKELDTIGTTKMKNSKLSNELTSNSDSIFTVIERDFCNQEEYERIEIVFFLARIIYKDMATSTQYTKKFAYQWDKNQNPKKPTFYFLRPKYKSELIRILNNSNLQYFMD</sequence>